<dbReference type="CDD" id="cd01171">
    <property type="entry name" value="YXKO-related"/>
    <property type="match status" value="1"/>
</dbReference>
<dbReference type="PROSITE" id="PS01050">
    <property type="entry name" value="YJEF_C_2"/>
    <property type="match status" value="1"/>
</dbReference>
<dbReference type="EC" id="4.2.1.136" evidence="6"/>
<dbReference type="RefSeq" id="WP_102871911.1">
    <property type="nucleotide sequence ID" value="NZ_CAXOGR010000011.1"/>
</dbReference>
<dbReference type="GO" id="GO:0052855">
    <property type="term" value="F:ADP-dependent NAD(P)H-hydrate dehydratase activity"/>
    <property type="evidence" value="ECO:0007669"/>
    <property type="project" value="UniProtKB-UniRule"/>
</dbReference>
<dbReference type="EMBL" id="RYZS01000001">
    <property type="protein sequence ID" value="RVU93454.1"/>
    <property type="molecule type" value="Genomic_DNA"/>
</dbReference>
<comment type="cofactor">
    <cofactor evidence="6">
        <name>Mg(2+)</name>
        <dbReference type="ChEBI" id="CHEBI:18420"/>
    </cofactor>
</comment>
<gene>
    <name evidence="6" type="primary">nnrD</name>
    <name evidence="8" type="ORF">EK398_00480</name>
</gene>
<evidence type="ECO:0000256" key="6">
    <source>
        <dbReference type="HAMAP-Rule" id="MF_01965"/>
    </source>
</evidence>
<dbReference type="HAMAP" id="MF_01965">
    <property type="entry name" value="NADHX_dehydratase"/>
    <property type="match status" value="1"/>
</dbReference>
<reference evidence="8 9" key="1">
    <citation type="submission" date="2018-12" db="EMBL/GenBank/DDBJ databases">
        <title>A novel vanA-carrying plasmid in a clinical isolate of Enterococcus avium.</title>
        <authorList>
            <person name="Bernasconi O.J."/>
            <person name="Luzzaro F."/>
            <person name="Endimiani A."/>
        </authorList>
    </citation>
    <scope>NUCLEOTIDE SEQUENCE [LARGE SCALE GENOMIC DNA]</scope>
    <source>
        <strain evidence="8 9">LC0559/18</strain>
    </source>
</reference>
<keyword evidence="3 6" id="KW-0521">NADP</keyword>
<evidence type="ECO:0000313" key="9">
    <source>
        <dbReference type="Proteomes" id="UP000288388"/>
    </source>
</evidence>
<feature type="binding site" evidence="6">
    <location>
        <position position="217"/>
    </location>
    <ligand>
        <name>(6S)-NADPHX</name>
        <dbReference type="ChEBI" id="CHEBI:64076"/>
    </ligand>
</feature>
<organism evidence="8 9">
    <name type="scientific">Enterococcus avium</name>
    <name type="common">Streptococcus avium</name>
    <dbReference type="NCBI Taxonomy" id="33945"/>
    <lineage>
        <taxon>Bacteria</taxon>
        <taxon>Bacillati</taxon>
        <taxon>Bacillota</taxon>
        <taxon>Bacilli</taxon>
        <taxon>Lactobacillales</taxon>
        <taxon>Enterococcaceae</taxon>
        <taxon>Enterococcus</taxon>
    </lineage>
</organism>
<evidence type="ECO:0000256" key="3">
    <source>
        <dbReference type="ARBA" id="ARBA00022857"/>
    </source>
</evidence>
<feature type="binding site" evidence="6">
    <location>
        <position position="101"/>
    </location>
    <ligand>
        <name>(6S)-NADPHX</name>
        <dbReference type="ChEBI" id="CHEBI:64076"/>
    </ligand>
</feature>
<dbReference type="NCBIfam" id="TIGR00196">
    <property type="entry name" value="yjeF_cterm"/>
    <property type="match status" value="1"/>
</dbReference>
<comment type="similarity">
    <text evidence="6">Belongs to the NnrD/CARKD family.</text>
</comment>
<dbReference type="AlphaFoldDB" id="A0A2N8PZ40"/>
<dbReference type="GO" id="GO:0052856">
    <property type="term" value="F:NAD(P)HX epimerase activity"/>
    <property type="evidence" value="ECO:0007669"/>
    <property type="project" value="TreeGrafter"/>
</dbReference>
<comment type="caution">
    <text evidence="8">The sequence shown here is derived from an EMBL/GenBank/DDBJ whole genome shotgun (WGS) entry which is preliminary data.</text>
</comment>
<keyword evidence="1 6" id="KW-0547">Nucleotide-binding</keyword>
<dbReference type="PANTHER" id="PTHR12592">
    <property type="entry name" value="ATP-DEPENDENT (S)-NAD(P)H-HYDRATE DEHYDRATASE FAMILY MEMBER"/>
    <property type="match status" value="1"/>
</dbReference>
<dbReference type="GO" id="GO:0110051">
    <property type="term" value="P:metabolite repair"/>
    <property type="evidence" value="ECO:0007669"/>
    <property type="project" value="TreeGrafter"/>
</dbReference>
<dbReference type="InterPro" id="IPR029056">
    <property type="entry name" value="Ribokinase-like"/>
</dbReference>
<dbReference type="PROSITE" id="PS51383">
    <property type="entry name" value="YJEF_C_3"/>
    <property type="match status" value="1"/>
</dbReference>
<comment type="catalytic activity">
    <reaction evidence="6">
        <text>(6S)-NADHX + ADP = AMP + phosphate + NADH + H(+)</text>
        <dbReference type="Rhea" id="RHEA:32223"/>
        <dbReference type="ChEBI" id="CHEBI:15378"/>
        <dbReference type="ChEBI" id="CHEBI:43474"/>
        <dbReference type="ChEBI" id="CHEBI:57945"/>
        <dbReference type="ChEBI" id="CHEBI:64074"/>
        <dbReference type="ChEBI" id="CHEBI:456215"/>
        <dbReference type="ChEBI" id="CHEBI:456216"/>
        <dbReference type="EC" id="4.2.1.136"/>
    </reaction>
</comment>
<dbReference type="GO" id="GO:0046496">
    <property type="term" value="P:nicotinamide nucleotide metabolic process"/>
    <property type="evidence" value="ECO:0007669"/>
    <property type="project" value="UniProtKB-UniRule"/>
</dbReference>
<comment type="function">
    <text evidence="6">Catalyzes the dehydration of the S-form of NAD(P)HX at the expense of ADP, which is converted to AMP. Together with NAD(P)HX epimerase, which catalyzes the epimerization of the S- and R-forms, the enzyme allows the repair of both epimers of NAD(P)HX, a damaged form of NAD(P)H that is a result of enzymatic or heat-dependent hydration.</text>
</comment>
<dbReference type="PANTHER" id="PTHR12592:SF0">
    <property type="entry name" value="ATP-DEPENDENT (S)-NAD(P)H-HYDRATE DEHYDRATASE"/>
    <property type="match status" value="1"/>
</dbReference>
<evidence type="ECO:0000313" key="8">
    <source>
        <dbReference type="EMBL" id="RVU93454.1"/>
    </source>
</evidence>
<keyword evidence="2 6" id="KW-0067">ATP-binding</keyword>
<evidence type="ECO:0000256" key="1">
    <source>
        <dbReference type="ARBA" id="ARBA00022741"/>
    </source>
</evidence>
<feature type="binding site" evidence="6">
    <location>
        <begin position="187"/>
        <end position="191"/>
    </location>
    <ligand>
        <name>AMP</name>
        <dbReference type="ChEBI" id="CHEBI:456215"/>
    </ligand>
</feature>
<proteinExistence type="inferred from homology"/>
<evidence type="ECO:0000256" key="2">
    <source>
        <dbReference type="ARBA" id="ARBA00022840"/>
    </source>
</evidence>
<dbReference type="InterPro" id="IPR000631">
    <property type="entry name" value="CARKD"/>
</dbReference>
<accession>A0A2N8PZ40</accession>
<dbReference type="Pfam" id="PF01256">
    <property type="entry name" value="Carb_kinase"/>
    <property type="match status" value="1"/>
</dbReference>
<keyword evidence="4 6" id="KW-0520">NAD</keyword>
<name>A0A2N8PZ40_ENTAV</name>
<dbReference type="Gene3D" id="3.40.1190.20">
    <property type="match status" value="1"/>
</dbReference>
<dbReference type="Proteomes" id="UP000288388">
    <property type="component" value="Unassembled WGS sequence"/>
</dbReference>
<evidence type="ECO:0000256" key="5">
    <source>
        <dbReference type="ARBA" id="ARBA00023239"/>
    </source>
</evidence>
<feature type="binding site" evidence="6">
    <location>
        <position position="153"/>
    </location>
    <ligand>
        <name>(6S)-NADPHX</name>
        <dbReference type="ChEBI" id="CHEBI:64076"/>
    </ligand>
</feature>
<feature type="domain" description="YjeF C-terminal" evidence="7">
    <location>
        <begin position="5"/>
        <end position="274"/>
    </location>
</feature>
<dbReference type="GO" id="GO:0005524">
    <property type="term" value="F:ATP binding"/>
    <property type="evidence" value="ECO:0007669"/>
    <property type="project" value="UniProtKB-KW"/>
</dbReference>
<feature type="binding site" evidence="6">
    <location>
        <position position="216"/>
    </location>
    <ligand>
        <name>AMP</name>
        <dbReference type="ChEBI" id="CHEBI:456215"/>
    </ligand>
</feature>
<evidence type="ECO:0000256" key="4">
    <source>
        <dbReference type="ARBA" id="ARBA00023027"/>
    </source>
</evidence>
<comment type="catalytic activity">
    <reaction evidence="6">
        <text>(6S)-NADPHX + ADP = AMP + phosphate + NADPH + H(+)</text>
        <dbReference type="Rhea" id="RHEA:32235"/>
        <dbReference type="ChEBI" id="CHEBI:15378"/>
        <dbReference type="ChEBI" id="CHEBI:43474"/>
        <dbReference type="ChEBI" id="CHEBI:57783"/>
        <dbReference type="ChEBI" id="CHEBI:64076"/>
        <dbReference type="ChEBI" id="CHEBI:456215"/>
        <dbReference type="ChEBI" id="CHEBI:456216"/>
        <dbReference type="EC" id="4.2.1.136"/>
    </reaction>
</comment>
<evidence type="ECO:0000259" key="7">
    <source>
        <dbReference type="PROSITE" id="PS51383"/>
    </source>
</evidence>
<feature type="binding site" evidence="6">
    <location>
        <position position="40"/>
    </location>
    <ligand>
        <name>(6S)-NADPHX</name>
        <dbReference type="ChEBI" id="CHEBI:64076"/>
    </ligand>
</feature>
<comment type="subunit">
    <text evidence="6">Homotetramer.</text>
</comment>
<dbReference type="SUPFAM" id="SSF53613">
    <property type="entry name" value="Ribokinase-like"/>
    <property type="match status" value="1"/>
</dbReference>
<dbReference type="InterPro" id="IPR017953">
    <property type="entry name" value="Carbohydrate_kinase_pred_CS"/>
</dbReference>
<protein>
    <recommendedName>
        <fullName evidence="6">ADP-dependent (S)-NAD(P)H-hydrate dehydratase</fullName>
        <ecNumber evidence="6">4.2.1.136</ecNumber>
    </recommendedName>
    <alternativeName>
        <fullName evidence="6">ADP-dependent NAD(P)HX dehydratase</fullName>
    </alternativeName>
</protein>
<sequence>MVQLNKDILHKVITKRPENSHKGTFGRVVLIGGNHQYGGAIIMSAEACIKSGAGLTTVVTAEKNHTALHTRLPEAMVLDFNETKTLYQVLEKADVILIGPGLGLAKEMAMLLKEVLTNQQAEQWLVIDGSAITLFKDYKLSLKFPEQTIFTPHLAEWTHLSGLSFIQQTDENNRAKQALLGAKIVLKSHRTTIYDEAVAYYQNPLGNPGMATGGMGDTLAGMITGFLAQFEKNTDTIGAAVYLHSLIGDDLAEENYVVLPTTISEALPRYMKKYALERN</sequence>
<keyword evidence="5 6" id="KW-0456">Lyase</keyword>